<evidence type="ECO:0000313" key="1">
    <source>
        <dbReference type="Proteomes" id="UP000095283"/>
    </source>
</evidence>
<name>A0A1I7XC72_HETBA</name>
<keyword evidence="1" id="KW-1185">Reference proteome</keyword>
<reference evidence="2" key="1">
    <citation type="submission" date="2016-11" db="UniProtKB">
        <authorList>
            <consortium name="WormBaseParasite"/>
        </authorList>
    </citation>
    <scope>IDENTIFICATION</scope>
</reference>
<dbReference type="Proteomes" id="UP000095283">
    <property type="component" value="Unplaced"/>
</dbReference>
<organism evidence="1 2">
    <name type="scientific">Heterorhabditis bacteriophora</name>
    <name type="common">Entomopathogenic nematode worm</name>
    <dbReference type="NCBI Taxonomy" id="37862"/>
    <lineage>
        <taxon>Eukaryota</taxon>
        <taxon>Metazoa</taxon>
        <taxon>Ecdysozoa</taxon>
        <taxon>Nematoda</taxon>
        <taxon>Chromadorea</taxon>
        <taxon>Rhabditida</taxon>
        <taxon>Rhabditina</taxon>
        <taxon>Rhabditomorpha</taxon>
        <taxon>Strongyloidea</taxon>
        <taxon>Heterorhabditidae</taxon>
        <taxon>Heterorhabditis</taxon>
    </lineage>
</organism>
<sequence length="75" mass="8512">MEDVQVRVDNSISAINEYTLHNSVIFPLSTSMNLTLIGMSQRLCIMLLLRHIKSSFVLRHLILSPYSPKIIATKV</sequence>
<accession>A0A1I7XC72</accession>
<dbReference type="AlphaFoldDB" id="A0A1I7XC72"/>
<evidence type="ECO:0000313" key="2">
    <source>
        <dbReference type="WBParaSite" id="Hba_15238"/>
    </source>
</evidence>
<protein>
    <submittedName>
        <fullName evidence="2">Ovule protein</fullName>
    </submittedName>
</protein>
<dbReference type="WBParaSite" id="Hba_15238">
    <property type="protein sequence ID" value="Hba_15238"/>
    <property type="gene ID" value="Hba_15238"/>
</dbReference>
<proteinExistence type="predicted"/>